<reference evidence="18 19" key="1">
    <citation type="submission" date="2020-02" db="EMBL/GenBank/DDBJ databases">
        <title>Comparative genomics of the hypocrealean fungal genus Beauvera.</title>
        <authorList>
            <person name="Showalter D.N."/>
            <person name="Bushley K.E."/>
            <person name="Rehner S.A."/>
        </authorList>
    </citation>
    <scope>NUCLEOTIDE SEQUENCE [LARGE SCALE GENOMIC DNA]</scope>
    <source>
        <strain evidence="18 19">ARSEF4384</strain>
    </source>
</reference>
<dbReference type="InterPro" id="IPR022312">
    <property type="entry name" value="DNA_pol_X"/>
</dbReference>
<dbReference type="Pfam" id="PF10391">
    <property type="entry name" value="DNA_pol_lambd_f"/>
    <property type="match status" value="1"/>
</dbReference>
<gene>
    <name evidence="18" type="ORF">G3M48_001806</name>
</gene>
<evidence type="ECO:0000256" key="15">
    <source>
        <dbReference type="PIRSR" id="PIRSR622312-50"/>
    </source>
</evidence>
<evidence type="ECO:0000313" key="18">
    <source>
        <dbReference type="EMBL" id="KAK8147323.1"/>
    </source>
</evidence>
<keyword evidence="11" id="KW-0238">DNA-binding</keyword>
<keyword evidence="13" id="KW-0456">Lyase</keyword>
<keyword evidence="9" id="KW-0227">DNA damage</keyword>
<feature type="compositionally biased region" description="Low complexity" evidence="16">
    <location>
        <begin position="430"/>
        <end position="445"/>
    </location>
</feature>
<dbReference type="PANTHER" id="PTHR11276:SF28">
    <property type="entry name" value="DNA POLYMERASE LAMBDA"/>
    <property type="match status" value="1"/>
</dbReference>
<dbReference type="InterPro" id="IPR036420">
    <property type="entry name" value="BRCT_dom_sf"/>
</dbReference>
<dbReference type="CDD" id="cd00141">
    <property type="entry name" value="NT_POLXc"/>
    <property type="match status" value="1"/>
</dbReference>
<dbReference type="InterPro" id="IPR019843">
    <property type="entry name" value="DNA_pol-X_BS"/>
</dbReference>
<evidence type="ECO:0000256" key="14">
    <source>
        <dbReference type="ARBA" id="ARBA00049244"/>
    </source>
</evidence>
<feature type="active site" description="Nucleophile; Schiff-base intermediate with DNA; for 5'-dRP lyase activity" evidence="15">
    <location>
        <position position="525"/>
    </location>
</feature>
<name>A0AAW0RY96_9HYPO</name>
<evidence type="ECO:0000256" key="7">
    <source>
        <dbReference type="ARBA" id="ARBA00022695"/>
    </source>
</evidence>
<feature type="compositionally biased region" description="Basic residues" evidence="16">
    <location>
        <begin position="112"/>
        <end position="125"/>
    </location>
</feature>
<dbReference type="InterPro" id="IPR027421">
    <property type="entry name" value="DNA_pol_lamdba_lyase_dom_sf"/>
</dbReference>
<keyword evidence="12" id="KW-0234">DNA repair</keyword>
<dbReference type="PROSITE" id="PS50172">
    <property type="entry name" value="BRCT"/>
    <property type="match status" value="1"/>
</dbReference>
<feature type="compositionally biased region" description="Polar residues" evidence="16">
    <location>
        <begin position="342"/>
        <end position="352"/>
    </location>
</feature>
<dbReference type="Gene3D" id="3.30.460.10">
    <property type="entry name" value="Beta Polymerase, domain 2"/>
    <property type="match status" value="1"/>
</dbReference>
<evidence type="ECO:0000256" key="8">
    <source>
        <dbReference type="ARBA" id="ARBA00022705"/>
    </source>
</evidence>
<feature type="region of interest" description="Disordered" evidence="16">
    <location>
        <begin position="105"/>
        <end position="126"/>
    </location>
</feature>
<feature type="compositionally biased region" description="Basic and acidic residues" evidence="16">
    <location>
        <begin position="72"/>
        <end position="85"/>
    </location>
</feature>
<evidence type="ECO:0000259" key="17">
    <source>
        <dbReference type="PROSITE" id="PS50172"/>
    </source>
</evidence>
<dbReference type="Pfam" id="PF14792">
    <property type="entry name" value="DNA_pol_B_palm"/>
    <property type="match status" value="1"/>
</dbReference>
<sequence>MAQQQPSLEAKKAYFAQWRPLPHSDDETDGVDANAEGQVDDDELDPREQRMRHRHRRFFRNPSPREAVAAEADAHAQDYDSKEEMGGEVQETPADEVVVVVVTSSAQATPAVKKKPAKANSKRSRNVVDELLENDGDDDVEFIGETPIDATKRRRAFAKSAGPSQPTHRRPPPKLQSWSSSSTTKKRSKEGQVKMRPEGQQIFRGLVFYYVPNNEIAPARRLRMQKAREYGAARTSDAAQATHIIVDRDIGYRDAEKAVATKREGVVIVNEDYPIECVQFRALLDGKQKRYMLAGQPEEEGGGEEQRVMVGVKEEKAGEKLRLSEPSRNPKKWNSAPEATPPNASEESSGIDSQPIVLDVHTARDEAQACEATQTESAKRRSTAPGDELTEVIDMMQEFKDLPLDNDDEEETVSSATHDSGSEDDRPSQRRAPAPKKAAPASAGPSLERFACAHAGSLDAHASSPNARTVQVLQAMLSYYERTSDTWRVMAYRRAIATLRRQPAKISSARDALRLPGVGQRLAAKIEEIATTDRLQRLEHAEKDDDDDDDGAGRGANAALRLFLGVHGVGPALAAQWAAWGMRTLEDLVRRDGGGGIKLTPGQRLGIERYEDLQTKIPRDEVEALAAVVRAEAASIDAAAEMTIGGSYRRGAPVSGDVDIMLSRPGTTRAADLAPLLRELVTRLQRSGFLVATLAGGKCNDSSSSGSIWQGCCVLPGGSGRFRRMDLLAVPETQMGAALIYFTGDDVFNRSLRLLARKRGMRLNQRGLYKRIEAAGEKGRMGMAVEEDLVEGRCERRIFEILGVEWREPTERWC</sequence>
<keyword evidence="8" id="KW-0235">DNA replication</keyword>
<dbReference type="PRINTS" id="PR00869">
    <property type="entry name" value="DNAPOLX"/>
</dbReference>
<keyword evidence="6" id="KW-0808">Transferase</keyword>
<feature type="region of interest" description="Disordered" evidence="16">
    <location>
        <begin position="367"/>
        <end position="389"/>
    </location>
</feature>
<feature type="region of interest" description="Disordered" evidence="16">
    <location>
        <begin position="403"/>
        <end position="445"/>
    </location>
</feature>
<organism evidence="18 19">
    <name type="scientific">Beauveria asiatica</name>
    <dbReference type="NCBI Taxonomy" id="1069075"/>
    <lineage>
        <taxon>Eukaryota</taxon>
        <taxon>Fungi</taxon>
        <taxon>Dikarya</taxon>
        <taxon>Ascomycota</taxon>
        <taxon>Pezizomycotina</taxon>
        <taxon>Sordariomycetes</taxon>
        <taxon>Hypocreomycetidae</taxon>
        <taxon>Hypocreales</taxon>
        <taxon>Cordycipitaceae</taxon>
        <taxon>Beauveria</taxon>
    </lineage>
</organism>
<dbReference type="InterPro" id="IPR002054">
    <property type="entry name" value="DNA-dir_DNA_pol_X"/>
</dbReference>
<dbReference type="SMART" id="SM00483">
    <property type="entry name" value="POLXc"/>
    <property type="match status" value="1"/>
</dbReference>
<dbReference type="GO" id="GO:0005634">
    <property type="term" value="C:nucleus"/>
    <property type="evidence" value="ECO:0007669"/>
    <property type="project" value="TreeGrafter"/>
</dbReference>
<feature type="region of interest" description="Disordered" evidence="16">
    <location>
        <begin position="314"/>
        <end position="352"/>
    </location>
</feature>
<dbReference type="Pfam" id="PF14791">
    <property type="entry name" value="DNA_pol_B_thumb"/>
    <property type="match status" value="1"/>
</dbReference>
<keyword evidence="7" id="KW-0548">Nucleotidyltransferase</keyword>
<evidence type="ECO:0000256" key="4">
    <source>
        <dbReference type="ARBA" id="ARBA00016513"/>
    </source>
</evidence>
<proteinExistence type="inferred from homology"/>
<dbReference type="Gene3D" id="3.30.210.10">
    <property type="entry name" value="DNA polymerase, thumb domain"/>
    <property type="match status" value="1"/>
</dbReference>
<dbReference type="SUPFAM" id="SSF81585">
    <property type="entry name" value="PsbU/PolX domain-like"/>
    <property type="match status" value="1"/>
</dbReference>
<dbReference type="GO" id="GO:0006303">
    <property type="term" value="P:double-strand break repair via nonhomologous end joining"/>
    <property type="evidence" value="ECO:0007669"/>
    <property type="project" value="TreeGrafter"/>
</dbReference>
<dbReference type="InterPro" id="IPR002008">
    <property type="entry name" value="DNA_pol_X_beta-like"/>
</dbReference>
<dbReference type="AlphaFoldDB" id="A0AAW0RY96"/>
<dbReference type="InterPro" id="IPR018944">
    <property type="entry name" value="DNA_pol_lambd_fingers_domain"/>
</dbReference>
<dbReference type="GO" id="GO:0003887">
    <property type="term" value="F:DNA-directed DNA polymerase activity"/>
    <property type="evidence" value="ECO:0007669"/>
    <property type="project" value="UniProtKB-KW"/>
</dbReference>
<protein>
    <recommendedName>
        <fullName evidence="4">DNA polymerase lambda</fullName>
        <ecNumber evidence="3">2.7.7.7</ecNumber>
    </recommendedName>
</protein>
<evidence type="ECO:0000256" key="11">
    <source>
        <dbReference type="ARBA" id="ARBA00023125"/>
    </source>
</evidence>
<dbReference type="SUPFAM" id="SSF47802">
    <property type="entry name" value="DNA polymerase beta, N-terminal domain-like"/>
    <property type="match status" value="1"/>
</dbReference>
<dbReference type="Gene3D" id="1.10.150.20">
    <property type="entry name" value="5' to 3' exonuclease, C-terminal subdomain"/>
    <property type="match status" value="1"/>
</dbReference>
<dbReference type="InterPro" id="IPR043519">
    <property type="entry name" value="NT_sf"/>
</dbReference>
<dbReference type="GO" id="GO:0003677">
    <property type="term" value="F:DNA binding"/>
    <property type="evidence" value="ECO:0007669"/>
    <property type="project" value="UniProtKB-KW"/>
</dbReference>
<dbReference type="SUPFAM" id="SSF81301">
    <property type="entry name" value="Nucleotidyltransferase"/>
    <property type="match status" value="1"/>
</dbReference>
<dbReference type="GO" id="GO:0006260">
    <property type="term" value="P:DNA replication"/>
    <property type="evidence" value="ECO:0007669"/>
    <property type="project" value="UniProtKB-KW"/>
</dbReference>
<evidence type="ECO:0000256" key="6">
    <source>
        <dbReference type="ARBA" id="ARBA00022679"/>
    </source>
</evidence>
<dbReference type="InterPro" id="IPR001357">
    <property type="entry name" value="BRCT_dom"/>
</dbReference>
<evidence type="ECO:0000256" key="12">
    <source>
        <dbReference type="ARBA" id="ARBA00023204"/>
    </source>
</evidence>
<feature type="compositionally biased region" description="Basic and acidic residues" evidence="16">
    <location>
        <begin position="314"/>
        <end position="325"/>
    </location>
</feature>
<dbReference type="PANTHER" id="PTHR11276">
    <property type="entry name" value="DNA POLYMERASE TYPE-X FAMILY MEMBER"/>
    <property type="match status" value="1"/>
</dbReference>
<evidence type="ECO:0000313" key="19">
    <source>
        <dbReference type="Proteomes" id="UP001397290"/>
    </source>
</evidence>
<dbReference type="InterPro" id="IPR037160">
    <property type="entry name" value="DNA_Pol_thumb_sf"/>
</dbReference>
<accession>A0AAW0RY96</accession>
<dbReference type="PRINTS" id="PR00870">
    <property type="entry name" value="DNAPOLXBETA"/>
</dbReference>
<dbReference type="InterPro" id="IPR029398">
    <property type="entry name" value="PolB_thumb"/>
</dbReference>
<evidence type="ECO:0000256" key="9">
    <source>
        <dbReference type="ARBA" id="ARBA00022763"/>
    </source>
</evidence>
<dbReference type="Gene3D" id="3.40.50.10190">
    <property type="entry name" value="BRCT domain"/>
    <property type="match status" value="1"/>
</dbReference>
<feature type="region of interest" description="Disordered" evidence="16">
    <location>
        <begin position="151"/>
        <end position="196"/>
    </location>
</feature>
<dbReference type="PROSITE" id="PS00522">
    <property type="entry name" value="DNA_POLYMERASE_X"/>
    <property type="match status" value="1"/>
</dbReference>
<feature type="compositionally biased region" description="Basic residues" evidence="16">
    <location>
        <begin position="50"/>
        <end position="59"/>
    </location>
</feature>
<dbReference type="InterPro" id="IPR028207">
    <property type="entry name" value="DNA_pol_B_palm_palm"/>
</dbReference>
<comment type="cofactor">
    <cofactor evidence="1">
        <name>Mn(2+)</name>
        <dbReference type="ChEBI" id="CHEBI:29035"/>
    </cofactor>
</comment>
<dbReference type="InterPro" id="IPR010996">
    <property type="entry name" value="HHH_MUS81"/>
</dbReference>
<evidence type="ECO:0000256" key="10">
    <source>
        <dbReference type="ARBA" id="ARBA00022932"/>
    </source>
</evidence>
<feature type="domain" description="BRCT" evidence="17">
    <location>
        <begin position="198"/>
        <end position="291"/>
    </location>
</feature>
<keyword evidence="10" id="KW-0239">DNA-directed DNA polymerase</keyword>
<evidence type="ECO:0000256" key="16">
    <source>
        <dbReference type="SAM" id="MobiDB-lite"/>
    </source>
</evidence>
<dbReference type="FunFam" id="1.10.150.110:FF:000005">
    <property type="entry name" value="DNA polymerase POL4"/>
    <property type="match status" value="1"/>
</dbReference>
<dbReference type="EMBL" id="JAAHCF010000155">
    <property type="protein sequence ID" value="KAK8147323.1"/>
    <property type="molecule type" value="Genomic_DNA"/>
</dbReference>
<comment type="similarity">
    <text evidence="2">Belongs to the DNA polymerase type-X family.</text>
</comment>
<dbReference type="Proteomes" id="UP001397290">
    <property type="component" value="Unassembled WGS sequence"/>
</dbReference>
<evidence type="ECO:0000256" key="2">
    <source>
        <dbReference type="ARBA" id="ARBA00008323"/>
    </source>
</evidence>
<dbReference type="SUPFAM" id="SSF52113">
    <property type="entry name" value="BRCT domain"/>
    <property type="match status" value="1"/>
</dbReference>
<feature type="region of interest" description="Disordered" evidence="16">
    <location>
        <begin position="1"/>
        <end position="93"/>
    </location>
</feature>
<dbReference type="Gene3D" id="1.10.150.110">
    <property type="entry name" value="DNA polymerase beta, N-terminal domain-like"/>
    <property type="match status" value="1"/>
</dbReference>
<evidence type="ECO:0000256" key="1">
    <source>
        <dbReference type="ARBA" id="ARBA00001936"/>
    </source>
</evidence>
<keyword evidence="5" id="KW-0237">DNA synthesis</keyword>
<dbReference type="GO" id="GO:0016829">
    <property type="term" value="F:lyase activity"/>
    <property type="evidence" value="ECO:0007669"/>
    <property type="project" value="UniProtKB-KW"/>
</dbReference>
<dbReference type="EC" id="2.7.7.7" evidence="3"/>
<comment type="caution">
    <text evidence="18">The sequence shown here is derived from an EMBL/GenBank/DDBJ whole genome shotgun (WGS) entry which is preliminary data.</text>
</comment>
<dbReference type="Pfam" id="PF14716">
    <property type="entry name" value="HHH_8"/>
    <property type="match status" value="1"/>
</dbReference>
<comment type="catalytic activity">
    <reaction evidence="14">
        <text>DNA(n) + a 2'-deoxyribonucleoside 5'-triphosphate = DNA(n+1) + diphosphate</text>
        <dbReference type="Rhea" id="RHEA:22508"/>
        <dbReference type="Rhea" id="RHEA-COMP:17339"/>
        <dbReference type="Rhea" id="RHEA-COMP:17340"/>
        <dbReference type="ChEBI" id="CHEBI:33019"/>
        <dbReference type="ChEBI" id="CHEBI:61560"/>
        <dbReference type="ChEBI" id="CHEBI:173112"/>
        <dbReference type="EC" id="2.7.7.7"/>
    </reaction>
</comment>
<keyword evidence="19" id="KW-1185">Reference proteome</keyword>
<evidence type="ECO:0000256" key="5">
    <source>
        <dbReference type="ARBA" id="ARBA00022634"/>
    </source>
</evidence>
<evidence type="ECO:0000256" key="13">
    <source>
        <dbReference type="ARBA" id="ARBA00023239"/>
    </source>
</evidence>
<evidence type="ECO:0000256" key="3">
    <source>
        <dbReference type="ARBA" id="ARBA00012417"/>
    </source>
</evidence>